<comment type="caution">
    <text evidence="2">The sequence shown here is derived from an EMBL/GenBank/DDBJ whole genome shotgun (WGS) entry which is preliminary data.</text>
</comment>
<protein>
    <submittedName>
        <fullName evidence="2">Uncharacterized protein</fullName>
    </submittedName>
</protein>
<evidence type="ECO:0000313" key="3">
    <source>
        <dbReference type="Proteomes" id="UP001152300"/>
    </source>
</evidence>
<dbReference type="OrthoDB" id="3560054at2759"/>
<organism evidence="2 3">
    <name type="scientific">Sclerotinia nivalis</name>
    <dbReference type="NCBI Taxonomy" id="352851"/>
    <lineage>
        <taxon>Eukaryota</taxon>
        <taxon>Fungi</taxon>
        <taxon>Dikarya</taxon>
        <taxon>Ascomycota</taxon>
        <taxon>Pezizomycotina</taxon>
        <taxon>Leotiomycetes</taxon>
        <taxon>Helotiales</taxon>
        <taxon>Sclerotiniaceae</taxon>
        <taxon>Sclerotinia</taxon>
    </lineage>
</organism>
<keyword evidence="3" id="KW-1185">Reference proteome</keyword>
<dbReference type="AlphaFoldDB" id="A0A9X0APU5"/>
<evidence type="ECO:0000256" key="1">
    <source>
        <dbReference type="SAM" id="MobiDB-lite"/>
    </source>
</evidence>
<evidence type="ECO:0000313" key="2">
    <source>
        <dbReference type="EMBL" id="KAJ8066746.1"/>
    </source>
</evidence>
<dbReference type="EMBL" id="JAPEIS010000004">
    <property type="protein sequence ID" value="KAJ8066746.1"/>
    <property type="molecule type" value="Genomic_DNA"/>
</dbReference>
<feature type="region of interest" description="Disordered" evidence="1">
    <location>
        <begin position="50"/>
        <end position="105"/>
    </location>
</feature>
<gene>
    <name evidence="2" type="ORF">OCU04_004136</name>
</gene>
<accession>A0A9X0APU5</accession>
<name>A0A9X0APU5_9HELO</name>
<dbReference type="Proteomes" id="UP001152300">
    <property type="component" value="Unassembled WGS sequence"/>
</dbReference>
<reference evidence="2" key="1">
    <citation type="submission" date="2022-11" db="EMBL/GenBank/DDBJ databases">
        <title>Genome Resource of Sclerotinia nivalis Strain SnTB1, a Plant Pathogen Isolated from American Ginseng.</title>
        <authorList>
            <person name="Fan S."/>
        </authorList>
    </citation>
    <scope>NUCLEOTIDE SEQUENCE</scope>
    <source>
        <strain evidence="2">SnTB1</strain>
    </source>
</reference>
<feature type="compositionally biased region" description="Basic and acidic residues" evidence="1">
    <location>
        <begin position="81"/>
        <end position="98"/>
    </location>
</feature>
<proteinExistence type="predicted"/>
<sequence>MSHDPSLQDQIEATLADPWFNRYRNLRVNHPKPKRSLNIADQISQGIENMNFQAQESDGNESSSGSRITGDGQGSRTTQTSHRDSNRERSKGARETRPALRRQGSELFLETKSIILEYMEGK</sequence>
<feature type="compositionally biased region" description="Polar residues" evidence="1">
    <location>
        <begin position="50"/>
        <end position="67"/>
    </location>
</feature>